<evidence type="ECO:0000256" key="3">
    <source>
        <dbReference type="ARBA" id="ARBA00023163"/>
    </source>
</evidence>
<dbReference type="Gene3D" id="1.10.260.40">
    <property type="entry name" value="lambda repressor-like DNA-binding domains"/>
    <property type="match status" value="1"/>
</dbReference>
<dbReference type="Gene3D" id="3.40.50.2300">
    <property type="match status" value="2"/>
</dbReference>
<proteinExistence type="predicted"/>
<dbReference type="PROSITE" id="PS00356">
    <property type="entry name" value="HTH_LACI_1"/>
    <property type="match status" value="1"/>
</dbReference>
<dbReference type="PRINTS" id="PR00036">
    <property type="entry name" value="HTHLACI"/>
</dbReference>
<dbReference type="RefSeq" id="WP_055152220.1">
    <property type="nucleotide sequence ID" value="NZ_CZAW01000029.1"/>
</dbReference>
<dbReference type="AlphaFoldDB" id="A0A174QQE2"/>
<dbReference type="InterPro" id="IPR046335">
    <property type="entry name" value="LacI/GalR-like_sensor"/>
</dbReference>
<reference evidence="5 6" key="1">
    <citation type="submission" date="2015-09" db="EMBL/GenBank/DDBJ databases">
        <authorList>
            <consortium name="Pathogen Informatics"/>
        </authorList>
    </citation>
    <scope>NUCLEOTIDE SEQUENCE [LARGE SCALE GENOMIC DNA]</scope>
    <source>
        <strain evidence="5 6">2789STDY5834911</strain>
    </source>
</reference>
<protein>
    <submittedName>
        <fullName evidence="5">HTH-type transcriptional repressor CytR</fullName>
    </submittedName>
</protein>
<evidence type="ECO:0000256" key="2">
    <source>
        <dbReference type="ARBA" id="ARBA00023125"/>
    </source>
</evidence>
<keyword evidence="2" id="KW-0238">DNA-binding</keyword>
<dbReference type="PANTHER" id="PTHR30146:SF109">
    <property type="entry name" value="HTH-TYPE TRANSCRIPTIONAL REGULATOR GALS"/>
    <property type="match status" value="1"/>
</dbReference>
<dbReference type="GO" id="GO:0003700">
    <property type="term" value="F:DNA-binding transcription factor activity"/>
    <property type="evidence" value="ECO:0007669"/>
    <property type="project" value="TreeGrafter"/>
</dbReference>
<dbReference type="EMBL" id="CZAW01000029">
    <property type="protein sequence ID" value="CUP73897.1"/>
    <property type="molecule type" value="Genomic_DNA"/>
</dbReference>
<dbReference type="SMART" id="SM00354">
    <property type="entry name" value="HTH_LACI"/>
    <property type="match status" value="1"/>
</dbReference>
<dbReference type="InterPro" id="IPR028082">
    <property type="entry name" value="Peripla_BP_I"/>
</dbReference>
<evidence type="ECO:0000313" key="5">
    <source>
        <dbReference type="EMBL" id="CUP73897.1"/>
    </source>
</evidence>
<feature type="domain" description="HTH lacI-type" evidence="4">
    <location>
        <begin position="1"/>
        <end position="57"/>
    </location>
</feature>
<dbReference type="Pfam" id="PF13377">
    <property type="entry name" value="Peripla_BP_3"/>
    <property type="match status" value="1"/>
</dbReference>
<dbReference type="SUPFAM" id="SSF47413">
    <property type="entry name" value="lambda repressor-like DNA-binding domains"/>
    <property type="match status" value="1"/>
</dbReference>
<dbReference type="CDD" id="cd01544">
    <property type="entry name" value="PBP1_GalR"/>
    <property type="match status" value="1"/>
</dbReference>
<sequence length="347" mass="38747">MTLREIAAEAGVSISTVSRVINQNTKSPVSKEVQDRIWEIAKRTNYVPRHSKKNTSDSSDLSSTEQLHSIACLFARVPDGASDYFFSTLAKNIEQEAFRHNYILKYTFSAFDIDDPFTLRLIASNNIDGIAVLGRCDKELLKFLKKHFQYVVYSGLNNLDAKYDQIICDGTQISYDVVTRLIEQGHTKIAYIGETQNENRYAGYCSALADAGISVNQKYIANIVHSTEEGYKGVHHLLNNGCDATAFFCADDITAIGAMKAIKEHGLHIPEDVSVASIDDIDTAQYLTPPLTTTHIPLDEMGQMAAKVLIDRIEGGHTKHLKILFPYDIMERKSTAALRKIHDNPQK</sequence>
<dbReference type="PANTHER" id="PTHR30146">
    <property type="entry name" value="LACI-RELATED TRANSCRIPTIONAL REPRESSOR"/>
    <property type="match status" value="1"/>
</dbReference>
<dbReference type="PROSITE" id="PS50932">
    <property type="entry name" value="HTH_LACI_2"/>
    <property type="match status" value="1"/>
</dbReference>
<evidence type="ECO:0000313" key="6">
    <source>
        <dbReference type="Proteomes" id="UP000095712"/>
    </source>
</evidence>
<dbReference type="SUPFAM" id="SSF53822">
    <property type="entry name" value="Periplasmic binding protein-like I"/>
    <property type="match status" value="1"/>
</dbReference>
<dbReference type="InterPro" id="IPR000843">
    <property type="entry name" value="HTH_LacI"/>
</dbReference>
<accession>A0A174QQE2</accession>
<name>A0A174QQE2_9FIRM</name>
<dbReference type="OrthoDB" id="43195at2"/>
<gene>
    <name evidence="5" type="primary">cytR_3</name>
    <name evidence="5" type="ORF">ERS852523_02643</name>
</gene>
<dbReference type="Pfam" id="PF00356">
    <property type="entry name" value="LacI"/>
    <property type="match status" value="1"/>
</dbReference>
<keyword evidence="3" id="KW-0804">Transcription</keyword>
<dbReference type="Proteomes" id="UP000095712">
    <property type="component" value="Unassembled WGS sequence"/>
</dbReference>
<keyword evidence="1" id="KW-0805">Transcription regulation</keyword>
<evidence type="ECO:0000256" key="1">
    <source>
        <dbReference type="ARBA" id="ARBA00023015"/>
    </source>
</evidence>
<dbReference type="InterPro" id="IPR010982">
    <property type="entry name" value="Lambda_DNA-bd_dom_sf"/>
</dbReference>
<dbReference type="GO" id="GO:0000976">
    <property type="term" value="F:transcription cis-regulatory region binding"/>
    <property type="evidence" value="ECO:0007669"/>
    <property type="project" value="TreeGrafter"/>
</dbReference>
<dbReference type="CDD" id="cd01392">
    <property type="entry name" value="HTH_LacI"/>
    <property type="match status" value="1"/>
</dbReference>
<evidence type="ECO:0000259" key="4">
    <source>
        <dbReference type="PROSITE" id="PS50932"/>
    </source>
</evidence>
<organism evidence="5 6">
    <name type="scientific">Blautia wexlerae</name>
    <dbReference type="NCBI Taxonomy" id="418240"/>
    <lineage>
        <taxon>Bacteria</taxon>
        <taxon>Bacillati</taxon>
        <taxon>Bacillota</taxon>
        <taxon>Clostridia</taxon>
        <taxon>Lachnospirales</taxon>
        <taxon>Lachnospiraceae</taxon>
        <taxon>Blautia</taxon>
    </lineage>
</organism>